<dbReference type="OrthoDB" id="5288620at2"/>
<dbReference type="RefSeq" id="WP_011411518.1">
    <property type="nucleotide sequence ID" value="NC_007712.1"/>
</dbReference>
<dbReference type="EMBL" id="AP008232">
    <property type="protein sequence ID" value="BAE74969.1"/>
    <property type="molecule type" value="Genomic_DNA"/>
</dbReference>
<accession>Q2NSA6</accession>
<keyword evidence="2" id="KW-0808">Transferase</keyword>
<dbReference type="GO" id="GO:0009307">
    <property type="term" value="P:DNA restriction-modification system"/>
    <property type="evidence" value="ECO:0007669"/>
    <property type="project" value="InterPro"/>
</dbReference>
<evidence type="ECO:0000313" key="3">
    <source>
        <dbReference type="Proteomes" id="UP000001932"/>
    </source>
</evidence>
<dbReference type="InterPro" id="IPR008593">
    <property type="entry name" value="Dam_MeTrfase"/>
</dbReference>
<dbReference type="Proteomes" id="UP000001932">
    <property type="component" value="Chromosome"/>
</dbReference>
<reference evidence="1 3" key="1">
    <citation type="journal article" date="2006" name="Genome Res.">
        <title>Massive genome erosion and functional adaptations provide insights into the symbiotic lifestyle of Sodalis glossinidius in the tsetse host.</title>
        <authorList>
            <person name="Toh H."/>
            <person name="Weiss B.L."/>
            <person name="Perkin S.A.H."/>
            <person name="Yamashita A."/>
            <person name="Oshima K."/>
            <person name="Hattori M."/>
            <person name="Aksoy S."/>
        </authorList>
    </citation>
    <scope>NUCLEOTIDE SEQUENCE [LARGE SCALE GENOMIC DNA]</scope>
    <source>
        <strain evidence="3">morsitans</strain>
        <strain evidence="1">Morsitans</strain>
    </source>
</reference>
<name>Q2NSA6_SODGM</name>
<reference evidence="2 4" key="2">
    <citation type="submission" date="2015-05" db="EMBL/GenBank/DDBJ databases">
        <authorList>
            <person name="Goodhead I."/>
        </authorList>
    </citation>
    <scope>NUCLEOTIDE SEQUENCE [LARGE SCALE GENOMIC DNA]</scope>
    <source>
        <strain evidence="2">B4</strain>
        <strain evidence="4">morsitans</strain>
    </source>
</reference>
<dbReference type="GO" id="GO:0009007">
    <property type="term" value="F:site-specific DNA-methyltransferase (adenine-specific) activity"/>
    <property type="evidence" value="ECO:0007669"/>
    <property type="project" value="InterPro"/>
</dbReference>
<dbReference type="AlphaFoldDB" id="Q2NSA6"/>
<dbReference type="NCBIfam" id="TIGR01712">
    <property type="entry name" value="phage_N6A_met"/>
    <property type="match status" value="1"/>
</dbReference>
<dbReference type="eggNOG" id="ENOG502Z8BH">
    <property type="taxonomic scope" value="Bacteria"/>
</dbReference>
<dbReference type="GO" id="GO:0003677">
    <property type="term" value="F:DNA binding"/>
    <property type="evidence" value="ECO:0007669"/>
    <property type="project" value="InterPro"/>
</dbReference>
<organism evidence="1 3">
    <name type="scientific">Sodalis glossinidius (strain morsitans)</name>
    <dbReference type="NCBI Taxonomy" id="343509"/>
    <lineage>
        <taxon>Bacteria</taxon>
        <taxon>Pseudomonadati</taxon>
        <taxon>Pseudomonadota</taxon>
        <taxon>Gammaproteobacteria</taxon>
        <taxon>Enterobacterales</taxon>
        <taxon>Bruguierivoracaceae</taxon>
        <taxon>Sodalis</taxon>
    </lineage>
</organism>
<dbReference type="STRING" id="343509.SG1694"/>
<gene>
    <name evidence="1" type="ordered locus">SG1694</name>
    <name evidence="2" type="ORF">SGGMMB4_03953</name>
</gene>
<dbReference type="Pfam" id="PF05869">
    <property type="entry name" value="Dam"/>
    <property type="match status" value="1"/>
</dbReference>
<evidence type="ECO:0000313" key="4">
    <source>
        <dbReference type="Proteomes" id="UP000245838"/>
    </source>
</evidence>
<evidence type="ECO:0000313" key="2">
    <source>
        <dbReference type="EMBL" id="CRL45850.1"/>
    </source>
</evidence>
<dbReference type="BioCyc" id="SGLO343509:SGP1_RS15415-MONOMER"/>
<dbReference type="Proteomes" id="UP000245838">
    <property type="component" value="Chromosome sggmmb4_Chromosome"/>
</dbReference>
<proteinExistence type="predicted"/>
<dbReference type="EMBL" id="LN854557">
    <property type="protein sequence ID" value="CRL45850.1"/>
    <property type="molecule type" value="Genomic_DNA"/>
</dbReference>
<dbReference type="GO" id="GO:0032259">
    <property type="term" value="P:methylation"/>
    <property type="evidence" value="ECO:0007669"/>
    <property type="project" value="UniProtKB-KW"/>
</dbReference>
<dbReference type="REBASE" id="11830">
    <property type="entry name" value="M.SglORF1694P"/>
</dbReference>
<dbReference type="REBASE" id="157802">
    <property type="entry name" value="M.SglB4ORF3953P"/>
</dbReference>
<keyword evidence="3" id="KW-1185">Reference proteome</keyword>
<sequence>MIVSQTPKACKDKWQTPVEIFRALDAEFGFGLDAAADFANALCRRYLTEEDDALNCEWHTRGAIFCNPPYSNITPWVSKAAEQCAVQKQTIVMLLPSDTSTGWFRMGLESVDEVRVITGGRLSFISAATGVCGKNGNSKGSLLFIWRPFIKNRCQFTTVDKSDLIRIGTEAVREVAA</sequence>
<protein>
    <submittedName>
        <fullName evidence="2">DNA N-6-adenine-methyltransferase (Dam)</fullName>
    </submittedName>
    <submittedName>
        <fullName evidence="1">Hypothetical phage protein</fullName>
    </submittedName>
</protein>
<evidence type="ECO:0000313" key="1">
    <source>
        <dbReference type="EMBL" id="BAE74969.1"/>
    </source>
</evidence>
<dbReference type="KEGG" id="sgl:SG1694"/>
<dbReference type="HOGENOM" id="CLU_096746_2_0_6"/>
<keyword evidence="2" id="KW-0489">Methyltransferase</keyword>